<comment type="caution">
    <text evidence="1">The sequence shown here is derived from an EMBL/GenBank/DDBJ whole genome shotgun (WGS) entry which is preliminary data.</text>
</comment>
<sequence>MTFSNQSDDDQFVYTDEVEKYIKTWKLPVCQKCEKPIDKIKMTRIEGKGKLIHIAYDFSCHGKVLRFLTNNGIVARVEEKI</sequence>
<dbReference type="RefSeq" id="WP_135781501.1">
    <property type="nucleotide sequence ID" value="NZ_RQHU01000022.1"/>
</dbReference>
<dbReference type="EMBL" id="RQHU01000022">
    <property type="protein sequence ID" value="TGN11593.1"/>
    <property type="molecule type" value="Genomic_DNA"/>
</dbReference>
<dbReference type="Proteomes" id="UP000297649">
    <property type="component" value="Unassembled WGS sequence"/>
</dbReference>
<evidence type="ECO:0000313" key="2">
    <source>
        <dbReference type="Proteomes" id="UP000297649"/>
    </source>
</evidence>
<accession>A0A6H3NL30</accession>
<gene>
    <name evidence="1" type="ORF">EHR08_17015</name>
</gene>
<dbReference type="AlphaFoldDB" id="A0A6H3NL30"/>
<keyword evidence="2" id="KW-1185">Reference proteome</keyword>
<evidence type="ECO:0000313" key="1">
    <source>
        <dbReference type="EMBL" id="TGN11593.1"/>
    </source>
</evidence>
<proteinExistence type="predicted"/>
<name>A0A6H3NL30_9LEPT</name>
<protein>
    <submittedName>
        <fullName evidence="1">Uncharacterized protein</fullName>
    </submittedName>
</protein>
<organism evidence="1 2">
    <name type="scientific">Leptospira bandrabouensis</name>
    <dbReference type="NCBI Taxonomy" id="2484903"/>
    <lineage>
        <taxon>Bacteria</taxon>
        <taxon>Pseudomonadati</taxon>
        <taxon>Spirochaetota</taxon>
        <taxon>Spirochaetia</taxon>
        <taxon>Leptospirales</taxon>
        <taxon>Leptospiraceae</taxon>
        <taxon>Leptospira</taxon>
    </lineage>
</organism>
<reference evidence="1" key="1">
    <citation type="journal article" date="2019" name="PLoS Negl. Trop. Dis.">
        <title>Revisiting the worldwide diversity of Leptospira species in the environment.</title>
        <authorList>
            <person name="Vincent A.T."/>
            <person name="Schiettekatte O."/>
            <person name="Bourhy P."/>
            <person name="Veyrier F.J."/>
            <person name="Picardeau M."/>
        </authorList>
    </citation>
    <scope>NUCLEOTIDE SEQUENCE [LARGE SCALE GENOMIC DNA]</scope>
    <source>
        <strain evidence="1">201601109</strain>
    </source>
</reference>